<dbReference type="Proteomes" id="UP000308092">
    <property type="component" value="Unassembled WGS sequence"/>
</dbReference>
<gene>
    <name evidence="1" type="ORF">EYZ11_011263</name>
</gene>
<reference evidence="1 2" key="1">
    <citation type="submission" date="2019-03" db="EMBL/GenBank/DDBJ databases">
        <title>The genome sequence of a newly discovered highly antifungal drug resistant Aspergillus species, Aspergillus tanneri NIH 1004.</title>
        <authorList>
            <person name="Mounaud S."/>
            <person name="Singh I."/>
            <person name="Joardar V."/>
            <person name="Pakala S."/>
            <person name="Pakala S."/>
            <person name="Venepally P."/>
            <person name="Hoover J."/>
            <person name="Nierman W."/>
            <person name="Chung J."/>
            <person name="Losada L."/>
        </authorList>
    </citation>
    <scope>NUCLEOTIDE SEQUENCE [LARGE SCALE GENOMIC DNA]</scope>
    <source>
        <strain evidence="1 2">NIH1004</strain>
    </source>
</reference>
<accession>A0A4S3J5D9</accession>
<proteinExistence type="predicted"/>
<comment type="caution">
    <text evidence="1">The sequence shown here is derived from an EMBL/GenBank/DDBJ whole genome shotgun (WGS) entry which is preliminary data.</text>
</comment>
<name>A0A4S3J5D9_9EURO</name>
<evidence type="ECO:0000313" key="2">
    <source>
        <dbReference type="Proteomes" id="UP000308092"/>
    </source>
</evidence>
<sequence>MRTGIIKD</sequence>
<evidence type="ECO:0000313" key="1">
    <source>
        <dbReference type="EMBL" id="THC89288.1"/>
    </source>
</evidence>
<dbReference type="EMBL" id="SOSA01000679">
    <property type="protein sequence ID" value="THC89288.1"/>
    <property type="molecule type" value="Genomic_DNA"/>
</dbReference>
<keyword evidence="2" id="KW-1185">Reference proteome</keyword>
<organism evidence="1 2">
    <name type="scientific">Aspergillus tanneri</name>
    <dbReference type="NCBI Taxonomy" id="1220188"/>
    <lineage>
        <taxon>Eukaryota</taxon>
        <taxon>Fungi</taxon>
        <taxon>Dikarya</taxon>
        <taxon>Ascomycota</taxon>
        <taxon>Pezizomycotina</taxon>
        <taxon>Eurotiomycetes</taxon>
        <taxon>Eurotiomycetidae</taxon>
        <taxon>Eurotiales</taxon>
        <taxon>Aspergillaceae</taxon>
        <taxon>Aspergillus</taxon>
        <taxon>Aspergillus subgen. Circumdati</taxon>
    </lineage>
</organism>
<dbReference type="VEuPathDB" id="FungiDB:EYZ11_011263"/>
<protein>
    <submittedName>
        <fullName evidence="1">Uncharacterized protein</fullName>
    </submittedName>
</protein>